<evidence type="ECO:0000313" key="1">
    <source>
        <dbReference type="EMBL" id="PRQ39686.1"/>
    </source>
</evidence>
<dbReference type="EMBL" id="PDCK01000042">
    <property type="protein sequence ID" value="PRQ39686.1"/>
    <property type="molecule type" value="Genomic_DNA"/>
</dbReference>
<gene>
    <name evidence="1" type="ORF">RchiOBHm_Chr4g0427951</name>
</gene>
<name>A0A2P6QZV7_ROSCH</name>
<dbReference type="STRING" id="74649.A0A2P6QZV7"/>
<dbReference type="AlphaFoldDB" id="A0A2P6QZV7"/>
<proteinExistence type="predicted"/>
<dbReference type="Gramene" id="PRQ39686">
    <property type="protein sequence ID" value="PRQ39686"/>
    <property type="gene ID" value="RchiOBHm_Chr4g0427951"/>
</dbReference>
<sequence>MVRNGTRKEASVDETASYTLCEMIAYWIQLQLRKQYILEVEERCSTVLVYFSGFVALDLPPPQKVPYGKSLSSSFTSQLDTFL</sequence>
<keyword evidence="2" id="KW-1185">Reference proteome</keyword>
<dbReference type="Proteomes" id="UP000238479">
    <property type="component" value="Chromosome 4"/>
</dbReference>
<protein>
    <submittedName>
        <fullName evidence="1">Uncharacterized protein</fullName>
    </submittedName>
</protein>
<evidence type="ECO:0000313" key="2">
    <source>
        <dbReference type="Proteomes" id="UP000238479"/>
    </source>
</evidence>
<comment type="caution">
    <text evidence="1">The sequence shown here is derived from an EMBL/GenBank/DDBJ whole genome shotgun (WGS) entry which is preliminary data.</text>
</comment>
<reference evidence="1 2" key="1">
    <citation type="journal article" date="2018" name="Nat. Genet.">
        <title>The Rosa genome provides new insights in the design of modern roses.</title>
        <authorList>
            <person name="Bendahmane M."/>
        </authorList>
    </citation>
    <scope>NUCLEOTIDE SEQUENCE [LARGE SCALE GENOMIC DNA]</scope>
    <source>
        <strain evidence="2">cv. Old Blush</strain>
    </source>
</reference>
<accession>A0A2P6QZV7</accession>
<organism evidence="1 2">
    <name type="scientific">Rosa chinensis</name>
    <name type="common">China rose</name>
    <dbReference type="NCBI Taxonomy" id="74649"/>
    <lineage>
        <taxon>Eukaryota</taxon>
        <taxon>Viridiplantae</taxon>
        <taxon>Streptophyta</taxon>
        <taxon>Embryophyta</taxon>
        <taxon>Tracheophyta</taxon>
        <taxon>Spermatophyta</taxon>
        <taxon>Magnoliopsida</taxon>
        <taxon>eudicotyledons</taxon>
        <taxon>Gunneridae</taxon>
        <taxon>Pentapetalae</taxon>
        <taxon>rosids</taxon>
        <taxon>fabids</taxon>
        <taxon>Rosales</taxon>
        <taxon>Rosaceae</taxon>
        <taxon>Rosoideae</taxon>
        <taxon>Rosoideae incertae sedis</taxon>
        <taxon>Rosa</taxon>
    </lineage>
</organism>